<dbReference type="GO" id="GO:0034517">
    <property type="term" value="P:ribophagy"/>
    <property type="evidence" value="ECO:0007669"/>
    <property type="project" value="TreeGrafter"/>
</dbReference>
<dbReference type="GO" id="GO:0061709">
    <property type="term" value="P:reticulophagy"/>
    <property type="evidence" value="ECO:0007669"/>
    <property type="project" value="TreeGrafter"/>
</dbReference>
<dbReference type="EMBL" id="DS028322">
    <property type="protein sequence ID" value="EEY58510.1"/>
    <property type="molecule type" value="Genomic_DNA"/>
</dbReference>
<dbReference type="GO" id="GO:0019901">
    <property type="term" value="F:protein kinase binding"/>
    <property type="evidence" value="ECO:0007669"/>
    <property type="project" value="TreeGrafter"/>
</dbReference>
<dbReference type="InParanoid" id="D0P2Y5"/>
<dbReference type="OrthoDB" id="346907at2759"/>
<keyword evidence="1" id="KW-0072">Autophagy</keyword>
<dbReference type="RefSeq" id="XP_002895344.1">
    <property type="nucleotide sequence ID" value="XM_002895298.1"/>
</dbReference>
<dbReference type="VEuPathDB" id="FungiDB:PITG_20906"/>
<dbReference type="Proteomes" id="UP000006643">
    <property type="component" value="Unassembled WGS sequence"/>
</dbReference>
<dbReference type="GO" id="GO:1990316">
    <property type="term" value="C:Atg1/ULK1 kinase complex"/>
    <property type="evidence" value="ECO:0007669"/>
    <property type="project" value="TreeGrafter"/>
</dbReference>
<accession>D0P2Y5</accession>
<dbReference type="OMA" id="DYTELRM"/>
<dbReference type="GO" id="GO:0034045">
    <property type="term" value="C:phagophore assembly site membrane"/>
    <property type="evidence" value="ECO:0007669"/>
    <property type="project" value="TreeGrafter"/>
</dbReference>
<feature type="domain" description="Autophagy-related protein 11 C-terminal" evidence="3">
    <location>
        <begin position="18"/>
        <end position="103"/>
    </location>
</feature>
<evidence type="ECO:0000313" key="5">
    <source>
        <dbReference type="Proteomes" id="UP000006643"/>
    </source>
</evidence>
<dbReference type="GO" id="GO:0060090">
    <property type="term" value="F:molecular adaptor activity"/>
    <property type="evidence" value="ECO:0007669"/>
    <property type="project" value="TreeGrafter"/>
</dbReference>
<gene>
    <name evidence="4" type="ORF">PITG_20906</name>
</gene>
<dbReference type="InterPro" id="IPR040040">
    <property type="entry name" value="ATG11"/>
</dbReference>
<sequence>MSRKMDYTELRMSSLLLSFQISSLALFFLKGGKLPYVAFNEGAPNYYLANESIQAAILGVGSDRTPPAYICGEIIFIDTFQATEDFKPYRLPYGTRFHVVTVANPKRT</sequence>
<evidence type="ECO:0000259" key="3">
    <source>
        <dbReference type="Pfam" id="PF10377"/>
    </source>
</evidence>
<reference evidence="5" key="1">
    <citation type="journal article" date="2009" name="Nature">
        <title>Genome sequence and analysis of the Irish potato famine pathogen Phytophthora infestans.</title>
        <authorList>
            <consortium name="The Broad Institute Genome Sequencing Platform"/>
            <person name="Haas B.J."/>
            <person name="Kamoun S."/>
            <person name="Zody M.C."/>
            <person name="Jiang R.H."/>
            <person name="Handsaker R.E."/>
            <person name="Cano L.M."/>
            <person name="Grabherr M."/>
            <person name="Kodira C.D."/>
            <person name="Raffaele S."/>
            <person name="Torto-Alalibo T."/>
            <person name="Bozkurt T.O."/>
            <person name="Ah-Fong A.M."/>
            <person name="Alvarado L."/>
            <person name="Anderson V.L."/>
            <person name="Armstrong M.R."/>
            <person name="Avrova A."/>
            <person name="Baxter L."/>
            <person name="Beynon J."/>
            <person name="Boevink P.C."/>
            <person name="Bollmann S.R."/>
            <person name="Bos J.I."/>
            <person name="Bulone V."/>
            <person name="Cai G."/>
            <person name="Cakir C."/>
            <person name="Carrington J.C."/>
            <person name="Chawner M."/>
            <person name="Conti L."/>
            <person name="Costanzo S."/>
            <person name="Ewan R."/>
            <person name="Fahlgren N."/>
            <person name="Fischbach M.A."/>
            <person name="Fugelstad J."/>
            <person name="Gilroy E.M."/>
            <person name="Gnerre S."/>
            <person name="Green P.J."/>
            <person name="Grenville-Briggs L.J."/>
            <person name="Griffith J."/>
            <person name="Grunwald N.J."/>
            <person name="Horn K."/>
            <person name="Horner N.R."/>
            <person name="Hu C.H."/>
            <person name="Huitema E."/>
            <person name="Jeong D.H."/>
            <person name="Jones A.M."/>
            <person name="Jones J.D."/>
            <person name="Jones R.W."/>
            <person name="Karlsson E.K."/>
            <person name="Kunjeti S.G."/>
            <person name="Lamour K."/>
            <person name="Liu Z."/>
            <person name="Ma L."/>
            <person name="Maclean D."/>
            <person name="Chibucos M.C."/>
            <person name="McDonald H."/>
            <person name="McWalters J."/>
            <person name="Meijer H.J."/>
            <person name="Morgan W."/>
            <person name="Morris P.F."/>
            <person name="Munro C.A."/>
            <person name="O'Neill K."/>
            <person name="Ospina-Giraldo M."/>
            <person name="Pinzon A."/>
            <person name="Pritchard L."/>
            <person name="Ramsahoye B."/>
            <person name="Ren Q."/>
            <person name="Restrepo S."/>
            <person name="Roy S."/>
            <person name="Sadanandom A."/>
            <person name="Savidor A."/>
            <person name="Schornack S."/>
            <person name="Schwartz D.C."/>
            <person name="Schumann U.D."/>
            <person name="Schwessinger B."/>
            <person name="Seyer L."/>
            <person name="Sharpe T."/>
            <person name="Silvar C."/>
            <person name="Song J."/>
            <person name="Studholme D.J."/>
            <person name="Sykes S."/>
            <person name="Thines M."/>
            <person name="van de Vondervoort P.J."/>
            <person name="Phuntumart V."/>
            <person name="Wawra S."/>
            <person name="Weide R."/>
            <person name="Win J."/>
            <person name="Young C."/>
            <person name="Zhou S."/>
            <person name="Fry W."/>
            <person name="Meyers B.C."/>
            <person name="van West P."/>
            <person name="Ristaino J."/>
            <person name="Govers F."/>
            <person name="Birch P.R."/>
            <person name="Whisson S.C."/>
            <person name="Judelson H.S."/>
            <person name="Nusbaum C."/>
        </authorList>
    </citation>
    <scope>NUCLEOTIDE SEQUENCE [LARGE SCALE GENOMIC DNA]</scope>
    <source>
        <strain evidence="5">T30-4</strain>
    </source>
</reference>
<evidence type="ECO:0000313" key="4">
    <source>
        <dbReference type="EMBL" id="EEY58510.1"/>
    </source>
</evidence>
<dbReference type="PANTHER" id="PTHR13222">
    <property type="entry name" value="RB1-INDUCIBLE COILED-COIL"/>
    <property type="match status" value="1"/>
</dbReference>
<evidence type="ECO:0000256" key="1">
    <source>
        <dbReference type="ARBA" id="ARBA00023006"/>
    </source>
</evidence>
<dbReference type="GO" id="GO:0034727">
    <property type="term" value="P:piecemeal microautophagy of the nucleus"/>
    <property type="evidence" value="ECO:0007669"/>
    <property type="project" value="TreeGrafter"/>
</dbReference>
<name>D0P2Y5_PHYIT</name>
<dbReference type="HOGENOM" id="CLU_2202173_0_0_1"/>
<keyword evidence="2" id="KW-0175">Coiled coil</keyword>
<dbReference type="InterPro" id="IPR019460">
    <property type="entry name" value="Atg11_C"/>
</dbReference>
<dbReference type="AlphaFoldDB" id="D0P2Y5"/>
<dbReference type="eggNOG" id="ENOG502SPXV">
    <property type="taxonomic scope" value="Eukaryota"/>
</dbReference>
<proteinExistence type="predicted"/>
<dbReference type="PANTHER" id="PTHR13222:SF1">
    <property type="entry name" value="RB1-INDUCIBLE COILED-COIL PROTEIN 1"/>
    <property type="match status" value="1"/>
</dbReference>
<organism evidence="4 5">
    <name type="scientific">Phytophthora infestans (strain T30-4)</name>
    <name type="common">Potato late blight agent</name>
    <dbReference type="NCBI Taxonomy" id="403677"/>
    <lineage>
        <taxon>Eukaryota</taxon>
        <taxon>Sar</taxon>
        <taxon>Stramenopiles</taxon>
        <taxon>Oomycota</taxon>
        <taxon>Peronosporomycetes</taxon>
        <taxon>Peronosporales</taxon>
        <taxon>Peronosporaceae</taxon>
        <taxon>Phytophthora</taxon>
    </lineage>
</organism>
<dbReference type="GO" id="GO:0000422">
    <property type="term" value="P:autophagy of mitochondrion"/>
    <property type="evidence" value="ECO:0007669"/>
    <property type="project" value="TreeGrafter"/>
</dbReference>
<keyword evidence="5" id="KW-1185">Reference proteome</keyword>
<dbReference type="Pfam" id="PF10377">
    <property type="entry name" value="ATG11"/>
    <property type="match status" value="1"/>
</dbReference>
<evidence type="ECO:0000256" key="2">
    <source>
        <dbReference type="ARBA" id="ARBA00023054"/>
    </source>
</evidence>
<dbReference type="GeneID" id="9463601"/>
<protein>
    <recommendedName>
        <fullName evidence="3">Autophagy-related protein 11 C-terminal domain-containing protein</fullName>
    </recommendedName>
</protein>
<dbReference type="KEGG" id="pif:PITG_20906"/>
<dbReference type="GO" id="GO:0000045">
    <property type="term" value="P:autophagosome assembly"/>
    <property type="evidence" value="ECO:0007669"/>
    <property type="project" value="InterPro"/>
</dbReference>
<dbReference type="STRING" id="403677.D0P2Y5"/>